<feature type="compositionally biased region" description="Basic and acidic residues" evidence="1">
    <location>
        <begin position="464"/>
        <end position="484"/>
    </location>
</feature>
<dbReference type="AlphaFoldDB" id="X0BYZ7"/>
<feature type="region of interest" description="Disordered" evidence="1">
    <location>
        <begin position="194"/>
        <end position="219"/>
    </location>
</feature>
<evidence type="ECO:0000313" key="2">
    <source>
        <dbReference type="EMBL" id="EXK75752.1"/>
    </source>
</evidence>
<dbReference type="OrthoDB" id="5153694at2759"/>
<feature type="compositionally biased region" description="Acidic residues" evidence="1">
    <location>
        <begin position="130"/>
        <end position="139"/>
    </location>
</feature>
<accession>X0BYZ7</accession>
<name>X0BYZ7_FUSOX</name>
<feature type="compositionally biased region" description="Polar residues" evidence="1">
    <location>
        <begin position="331"/>
        <end position="369"/>
    </location>
</feature>
<keyword evidence="3" id="KW-1185">Reference proteome</keyword>
<gene>
    <name evidence="2" type="ORF">FOQG_19483</name>
</gene>
<dbReference type="Proteomes" id="UP000030663">
    <property type="component" value="Unassembled WGS sequence"/>
</dbReference>
<feature type="region of interest" description="Disordered" evidence="1">
    <location>
        <begin position="449"/>
        <end position="484"/>
    </location>
</feature>
<feature type="compositionally biased region" description="Polar residues" evidence="1">
    <location>
        <begin position="267"/>
        <end position="276"/>
    </location>
</feature>
<protein>
    <submittedName>
        <fullName evidence="2">Uncharacterized protein</fullName>
    </submittedName>
</protein>
<evidence type="ECO:0000256" key="1">
    <source>
        <dbReference type="SAM" id="MobiDB-lite"/>
    </source>
</evidence>
<dbReference type="EMBL" id="KI979844">
    <property type="protein sequence ID" value="EXK75752.1"/>
    <property type="molecule type" value="Genomic_DNA"/>
</dbReference>
<feature type="region of interest" description="Disordered" evidence="1">
    <location>
        <begin position="304"/>
        <end position="390"/>
    </location>
</feature>
<proteinExistence type="predicted"/>
<feature type="compositionally biased region" description="Polar residues" evidence="1">
    <location>
        <begin position="112"/>
        <end position="127"/>
    </location>
</feature>
<feature type="region of interest" description="Disordered" evidence="1">
    <location>
        <begin position="101"/>
        <end position="142"/>
    </location>
</feature>
<evidence type="ECO:0000313" key="3">
    <source>
        <dbReference type="Proteomes" id="UP000030663"/>
    </source>
</evidence>
<sequence>MPTTNDDVALAGLEQLKSDFNSLQTELEKISIPVNTRSGRQLEDVLQTVLPKLKDWTERIQTLHSSIAARPNLQTIDRVTTDMEMSTQSEDAGSFSIRQQEMPWPSPARASTLAQHAQPNTSENGTTDVEASEASDDSMDDTRVDTTIHVSVSAAMANGQPQDTACREAHYTGDASMESMPRVDDEPAIVEASNRDSHAHAVSRHRPIQPIISTETEEEQTNINNATAGQLLHDHGKEDQVDDEPAEVQTQLSRDHSALPNLDDASANENSTQSATAECPVQQEDTPMADAEPEVTQQTAIPAAVARADDSRPATPGLARPSSDSGVGRNSEWSSQHSDTSGTLSPTSSTASRTDSIQTRFTTPDSTSMGEHIDKPPISENNTSIPHGPADESYYERYFIEPKDTPTLVQNQLGKNMPKTLDELSETPNYANKARLPWITEKASHFNIKDQLKPEGDPDVQFNRFEKKDENGIIISRDDPHLGS</sequence>
<dbReference type="HOGENOM" id="CLU_563861_0_0_1"/>
<feature type="region of interest" description="Disordered" evidence="1">
    <location>
        <begin position="258"/>
        <end position="281"/>
    </location>
</feature>
<reference evidence="2 3" key="1">
    <citation type="submission" date="2011-11" db="EMBL/GenBank/DDBJ databases">
        <title>The Genome Sequence of Fusarium oxysporum PHW815.</title>
        <authorList>
            <consortium name="The Broad Institute Genome Sequencing Platform"/>
            <person name="Ma L.-J."/>
            <person name="Gale L.R."/>
            <person name="Schwartz D.C."/>
            <person name="Zhou S."/>
            <person name="Corby-Kistler H."/>
            <person name="Young S.K."/>
            <person name="Zeng Q."/>
            <person name="Gargeya S."/>
            <person name="Fitzgerald M."/>
            <person name="Haas B."/>
            <person name="Abouelleil A."/>
            <person name="Alvarado L."/>
            <person name="Arachchi H.M."/>
            <person name="Berlin A."/>
            <person name="Brown A."/>
            <person name="Chapman S.B."/>
            <person name="Chen Z."/>
            <person name="Dunbar C."/>
            <person name="Freedman E."/>
            <person name="Gearin G."/>
            <person name="Goldberg J."/>
            <person name="Griggs A."/>
            <person name="Gujja S."/>
            <person name="Heiman D."/>
            <person name="Howarth C."/>
            <person name="Larson L."/>
            <person name="Lui A."/>
            <person name="MacDonald P.J.P."/>
            <person name="Montmayeur A."/>
            <person name="Murphy C."/>
            <person name="Neiman D."/>
            <person name="Pearson M."/>
            <person name="Priest M."/>
            <person name="Roberts A."/>
            <person name="Saif S."/>
            <person name="Shea T."/>
            <person name="Shenoy N."/>
            <person name="Sisk P."/>
            <person name="Stolte C."/>
            <person name="Sykes S."/>
            <person name="Wortman J."/>
            <person name="Nusbaum C."/>
            <person name="Birren B."/>
        </authorList>
    </citation>
    <scope>NUCLEOTIDE SEQUENCE [LARGE SCALE GENOMIC DNA]</scope>
    <source>
        <strain evidence="2 3">54005</strain>
    </source>
</reference>
<organism evidence="2 3">
    <name type="scientific">Fusarium oxysporum f. sp. raphani 54005</name>
    <dbReference type="NCBI Taxonomy" id="1089458"/>
    <lineage>
        <taxon>Eukaryota</taxon>
        <taxon>Fungi</taxon>
        <taxon>Dikarya</taxon>
        <taxon>Ascomycota</taxon>
        <taxon>Pezizomycotina</taxon>
        <taxon>Sordariomycetes</taxon>
        <taxon>Hypocreomycetidae</taxon>
        <taxon>Hypocreales</taxon>
        <taxon>Nectriaceae</taxon>
        <taxon>Fusarium</taxon>
        <taxon>Fusarium oxysporum species complex</taxon>
    </lineage>
</organism>